<reference evidence="1 2" key="1">
    <citation type="journal article" date="2022" name="bioRxiv">
        <title>The genome of the oomycete Peronosclerospora sorghi, a cosmopolitan pathogen of maize and sorghum, is inflated with dispersed pseudogenes.</title>
        <authorList>
            <person name="Fletcher K."/>
            <person name="Martin F."/>
            <person name="Isakeit T."/>
            <person name="Cavanaugh K."/>
            <person name="Magill C."/>
            <person name="Michelmore R."/>
        </authorList>
    </citation>
    <scope>NUCLEOTIDE SEQUENCE [LARGE SCALE GENOMIC DNA]</scope>
    <source>
        <strain evidence="1">P6</strain>
    </source>
</reference>
<accession>A0ACC0VQD8</accession>
<sequence>MTNFARRTQCFQCNVSKPARAREVAATTAPRTETMRSHNGVYHSDEAEKKKRSGNPLITGGPPPRESEGSGRRRGPSLESTRSVAPSPVLVVRMLPPDIEEGELHVAFAEIDGVQDIRLIRDRVTTLSRGFAFIEFRDIEAATLALKQCEGLIVHQTPVEVSYARDTLSTRSHHATDVLQASRTGASLVVTALEQAQWSLCHGRSGVDVAQTDQTHVAADVNALLDRAAAQVVPQFDEPKKAWPPPFETAGGSYVFVSDYGLYFDQDSMFYYDAPSKLYYNSFTGSYYRCVDPASSGAAAFTIFAPPLPVGEEVYEESTALKVSASSKRALTLSLKKDKKKAGGLALGVKSAAFASASTLQPTPVVGPRAAASSTSTVPSTGTGIKRKSAADIAKWSQRKREATMEKSEEPTPVESSLQEASHQASESMIAALTTVPQEAPICLLCRRKFGSLAMLRKHETLSKLHLTNLAKAQENKQHIAAQYREHEKDMERSANKQRRQDPAPSTQSFERNPTPPVQSTRSALEAGIGGKLLQLMGWQRGQGLGKHGTGITAPIEAASGRDEGAGLGCQPSLSASVDLSDATTDKARRQQLTRARYEAEQV</sequence>
<protein>
    <submittedName>
        <fullName evidence="1">Uncharacterized protein</fullName>
    </submittedName>
</protein>
<name>A0ACC0VQD8_9STRA</name>
<gene>
    <name evidence="1" type="ORF">PsorP6_016247</name>
</gene>
<proteinExistence type="predicted"/>
<comment type="caution">
    <text evidence="1">The sequence shown here is derived from an EMBL/GenBank/DDBJ whole genome shotgun (WGS) entry which is preliminary data.</text>
</comment>
<organism evidence="1 2">
    <name type="scientific">Peronosclerospora sorghi</name>
    <dbReference type="NCBI Taxonomy" id="230839"/>
    <lineage>
        <taxon>Eukaryota</taxon>
        <taxon>Sar</taxon>
        <taxon>Stramenopiles</taxon>
        <taxon>Oomycota</taxon>
        <taxon>Peronosporomycetes</taxon>
        <taxon>Peronosporales</taxon>
        <taxon>Peronosporaceae</taxon>
        <taxon>Peronosclerospora</taxon>
    </lineage>
</organism>
<dbReference type="Proteomes" id="UP001163321">
    <property type="component" value="Chromosome 8"/>
</dbReference>
<dbReference type="EMBL" id="CM047587">
    <property type="protein sequence ID" value="KAI9908537.1"/>
    <property type="molecule type" value="Genomic_DNA"/>
</dbReference>
<evidence type="ECO:0000313" key="1">
    <source>
        <dbReference type="EMBL" id="KAI9908537.1"/>
    </source>
</evidence>
<keyword evidence="2" id="KW-1185">Reference proteome</keyword>
<evidence type="ECO:0000313" key="2">
    <source>
        <dbReference type="Proteomes" id="UP001163321"/>
    </source>
</evidence>